<evidence type="ECO:0000313" key="1">
    <source>
        <dbReference type="EMBL" id="TMS56477.1"/>
    </source>
</evidence>
<organism evidence="1 2">
    <name type="scientific">Imbroritus primus</name>
    <dbReference type="NCBI Taxonomy" id="3058603"/>
    <lineage>
        <taxon>Bacteria</taxon>
        <taxon>Pseudomonadati</taxon>
        <taxon>Pseudomonadota</taxon>
        <taxon>Betaproteobacteria</taxon>
        <taxon>Burkholderiales</taxon>
        <taxon>Burkholderiaceae</taxon>
        <taxon>Imbroritus</taxon>
    </lineage>
</organism>
<sequence length="492" mass="53119">MKSQSTALSTLISLLCACGLVTGAVAAERKPAARSGTKAPAAAPSGAAAAPGSLFGGASAPRPGFLSQVPPPATPGSERSQLVDEVAAVVNTSVVTRKEMFDRAALIEQQMRSSGRPVPARPDLLGNALESLILERVQQQAAQEGGIRVNDQELDRTIAQIAQQNSVSVDEMRRQIEASGMPFDKYREELRREIQVSRFRDREIEGQVQVYDGEIDNFLAERRGSQATGPEEYNVAHLLVRLPENASESQKAEARAKAEGLLRQAKAGTDFAQLAAQSDAPEAAQGGALGFRQIGRLPAVFANAVLDLTPGQVSDKILETSAGFHIVKLVAKRAGSSDLAGIKVPQTHARHILIRTGPNMPEAEARRQLSTMRDRITIGGGDFAAAARQFSQDGSAQAGGDLGWVSPGELVPAFEQAMDKLRPGEVSEPVVTQFGVHLIQVLERREGELSPEKQRDFARATIRSNKLRTAQEDWLRQLRSNAYVEYRVNRQQ</sequence>
<name>A0ACD3SJV1_9BURK</name>
<reference evidence="1" key="1">
    <citation type="submission" date="2019-05" db="EMBL/GenBank/DDBJ databases">
        <title>Revised genome assembly of Burkholderiaceae (previously Ralstonia) sp. PBA.</title>
        <authorList>
            <person name="Gan H.M."/>
        </authorList>
    </citation>
    <scope>NUCLEOTIDE SEQUENCE</scope>
    <source>
        <strain evidence="1">PBA</strain>
    </source>
</reference>
<accession>A0ACD3SJV1</accession>
<proteinExistence type="predicted"/>
<gene>
    <name evidence="1" type="ORF">MW7_015410</name>
</gene>
<comment type="caution">
    <text evidence="1">The sequence shown here is derived from an EMBL/GenBank/DDBJ whole genome shotgun (WGS) entry which is preliminary data.</text>
</comment>
<keyword evidence="2" id="KW-1185">Reference proteome</keyword>
<evidence type="ECO:0000313" key="2">
    <source>
        <dbReference type="Proteomes" id="UP000004277"/>
    </source>
</evidence>
<dbReference type="EMBL" id="AKCV02000026">
    <property type="protein sequence ID" value="TMS56477.1"/>
    <property type="molecule type" value="Genomic_DNA"/>
</dbReference>
<protein>
    <submittedName>
        <fullName evidence="1">Molecular chaperone SurA</fullName>
    </submittedName>
</protein>
<dbReference type="Proteomes" id="UP000004277">
    <property type="component" value="Unassembled WGS sequence"/>
</dbReference>